<keyword evidence="3" id="KW-1185">Reference proteome</keyword>
<feature type="domain" description="Reverse transcriptase zinc-binding" evidence="1">
    <location>
        <begin position="322"/>
        <end position="386"/>
    </location>
</feature>
<name>A0A8T2TAJ2_CERRI</name>
<comment type="caution">
    <text evidence="2">The sequence shown here is derived from an EMBL/GenBank/DDBJ whole genome shotgun (WGS) entry which is preliminary data.</text>
</comment>
<dbReference type="AlphaFoldDB" id="A0A8T2TAJ2"/>
<accession>A0A8T2TAJ2</accession>
<protein>
    <recommendedName>
        <fullName evidence="1">Reverse transcriptase zinc-binding domain-containing protein</fullName>
    </recommendedName>
</protein>
<evidence type="ECO:0000259" key="1">
    <source>
        <dbReference type="Pfam" id="PF13966"/>
    </source>
</evidence>
<reference evidence="2" key="1">
    <citation type="submission" date="2021-08" db="EMBL/GenBank/DDBJ databases">
        <title>WGS assembly of Ceratopteris richardii.</title>
        <authorList>
            <person name="Marchant D.B."/>
            <person name="Chen G."/>
            <person name="Jenkins J."/>
            <person name="Shu S."/>
            <person name="Leebens-Mack J."/>
            <person name="Grimwood J."/>
            <person name="Schmutz J."/>
            <person name="Soltis P."/>
            <person name="Soltis D."/>
            <person name="Chen Z.-H."/>
        </authorList>
    </citation>
    <scope>NUCLEOTIDE SEQUENCE</scope>
    <source>
        <strain evidence="2">Whitten #5841</strain>
        <tissue evidence="2">Leaf</tissue>
    </source>
</reference>
<evidence type="ECO:0000313" key="3">
    <source>
        <dbReference type="Proteomes" id="UP000825935"/>
    </source>
</evidence>
<dbReference type="PANTHER" id="PTHR33116:SF86">
    <property type="entry name" value="REVERSE TRANSCRIPTASE DOMAIN-CONTAINING PROTEIN"/>
    <property type="match status" value="1"/>
</dbReference>
<evidence type="ECO:0000313" key="2">
    <source>
        <dbReference type="EMBL" id="KAH7416550.1"/>
    </source>
</evidence>
<dbReference type="PANTHER" id="PTHR33116">
    <property type="entry name" value="REVERSE TRANSCRIPTASE ZINC-BINDING DOMAIN-CONTAINING PROTEIN-RELATED-RELATED"/>
    <property type="match status" value="1"/>
</dbReference>
<organism evidence="2 3">
    <name type="scientific">Ceratopteris richardii</name>
    <name type="common">Triangle waterfern</name>
    <dbReference type="NCBI Taxonomy" id="49495"/>
    <lineage>
        <taxon>Eukaryota</taxon>
        <taxon>Viridiplantae</taxon>
        <taxon>Streptophyta</taxon>
        <taxon>Embryophyta</taxon>
        <taxon>Tracheophyta</taxon>
        <taxon>Polypodiopsida</taxon>
        <taxon>Polypodiidae</taxon>
        <taxon>Polypodiales</taxon>
        <taxon>Pteridineae</taxon>
        <taxon>Pteridaceae</taxon>
        <taxon>Parkerioideae</taxon>
        <taxon>Ceratopteris</taxon>
    </lineage>
</organism>
<dbReference type="Pfam" id="PF13966">
    <property type="entry name" value="zf-RVT"/>
    <property type="match status" value="1"/>
</dbReference>
<gene>
    <name evidence="2" type="ORF">KP509_14G096200</name>
</gene>
<sequence>MVRFEPNRMVPLGDSIREPACPIKKSALINISAQNFHFFKWKGTKIEKGTLFRHLGYPLGINVSSKDKIKWACHRVTCKMDMWHATQWPLHAKIRIVQAFLQSYVMYYLLLLDWKKCHLHTFECLLKNFLWNKKHNRVLVLSAWNYVCQPKIRGGLGILHLHSHLKARRVAFIIRISSSQRPLWVDVFWKFVENARLCYKGNWSLDAWNKYFSHAPLQTPSLTLNFLLRSFKLATSHLKWNAGSAYRSKWVQIVLFLQQYQVPLSIDASHPWRDWLFAKHTRWRTRTASIYYCSLVLDEGIAGQCNIRWKLKELPSWWHTRFHALWDSSYTFKMKIFMWRIFTSHFTLGTFLSKHGLQGVPCPHCASNAENMRHAFWTCTRIKRWWNNLFLFPILDGRPIKFDYTFLLFTSGDDVLDWIRKTCVLFLLSNIWTLRNSKAFHTKNSAPCFSSHFCKTKITLQIDVMPSQNR</sequence>
<dbReference type="EMBL" id="CM035419">
    <property type="protein sequence ID" value="KAH7416550.1"/>
    <property type="molecule type" value="Genomic_DNA"/>
</dbReference>
<dbReference type="InterPro" id="IPR026960">
    <property type="entry name" value="RVT-Znf"/>
</dbReference>
<dbReference type="OMA" id="RTASIYY"/>
<dbReference type="Proteomes" id="UP000825935">
    <property type="component" value="Chromosome 14"/>
</dbReference>
<proteinExistence type="predicted"/>